<dbReference type="InterPro" id="IPR001647">
    <property type="entry name" value="HTH_TetR"/>
</dbReference>
<dbReference type="Pfam" id="PF00440">
    <property type="entry name" value="TetR_N"/>
    <property type="match status" value="1"/>
</dbReference>
<dbReference type="SUPFAM" id="SSF46689">
    <property type="entry name" value="Homeodomain-like"/>
    <property type="match status" value="1"/>
</dbReference>
<evidence type="ECO:0000313" key="5">
    <source>
        <dbReference type="Proteomes" id="UP000419138"/>
    </source>
</evidence>
<dbReference type="OrthoDB" id="3691941at2"/>
<gene>
    <name evidence="4" type="ORF">FF041_28985</name>
</gene>
<proteinExistence type="predicted"/>
<reference evidence="4 5" key="1">
    <citation type="submission" date="2019-05" db="EMBL/GenBank/DDBJ databases">
        <title>Comparative genomics and metabolomics analyses of clavulanic acid producing Streptomyces species provides insight into specialized metabolism and evolution of beta-lactam biosynthetic gene clusters.</title>
        <authorList>
            <person name="Moore M.A."/>
            <person name="Cruz-Morales P."/>
            <person name="Barona Gomez F."/>
            <person name="Kapil T."/>
        </authorList>
    </citation>
    <scope>NUCLEOTIDE SEQUENCE [LARGE SCALE GENOMIC DNA]</scope>
    <source>
        <strain evidence="4 5">NRRL 5741</strain>
    </source>
</reference>
<sequence length="197" mass="21346">MVRMSAEERRESVIRAAISEFARGGYDGTSTEAIARRVGVSQPYLFRLFKNKRELFLAAAQRCLEEMPRAFADALERRPGVTPLEAMAAAYMELIDDRERLLMQMQVYVAVASAEAAGDHEFGEAIRAGWAEIWDQAHIALGGDPGDTTLFMGCGMLINALVALGFPADHRVWAGLNMLGGRAMGEGDSGSDSDSGA</sequence>
<organism evidence="4 5">
    <name type="scientific">Streptomyces jumonjinensis</name>
    <dbReference type="NCBI Taxonomy" id="1945"/>
    <lineage>
        <taxon>Bacteria</taxon>
        <taxon>Bacillati</taxon>
        <taxon>Actinomycetota</taxon>
        <taxon>Actinomycetes</taxon>
        <taxon>Kitasatosporales</taxon>
        <taxon>Streptomycetaceae</taxon>
        <taxon>Streptomyces</taxon>
    </lineage>
</organism>
<evidence type="ECO:0000256" key="2">
    <source>
        <dbReference type="PROSITE-ProRule" id="PRU00335"/>
    </source>
</evidence>
<dbReference type="PANTHER" id="PTHR30055:SF146">
    <property type="entry name" value="HTH-TYPE TRANSCRIPTIONAL DUAL REGULATOR CECR"/>
    <property type="match status" value="1"/>
</dbReference>
<evidence type="ECO:0000259" key="3">
    <source>
        <dbReference type="PROSITE" id="PS50977"/>
    </source>
</evidence>
<dbReference type="AlphaFoldDB" id="A0A646KP14"/>
<feature type="DNA-binding region" description="H-T-H motif" evidence="2">
    <location>
        <begin position="30"/>
        <end position="49"/>
    </location>
</feature>
<feature type="domain" description="HTH tetR-type" evidence="3">
    <location>
        <begin position="7"/>
        <end position="67"/>
    </location>
</feature>
<dbReference type="GO" id="GO:0003700">
    <property type="term" value="F:DNA-binding transcription factor activity"/>
    <property type="evidence" value="ECO:0007669"/>
    <property type="project" value="TreeGrafter"/>
</dbReference>
<dbReference type="GO" id="GO:0000976">
    <property type="term" value="F:transcription cis-regulatory region binding"/>
    <property type="evidence" value="ECO:0007669"/>
    <property type="project" value="TreeGrafter"/>
</dbReference>
<evidence type="ECO:0000256" key="1">
    <source>
        <dbReference type="ARBA" id="ARBA00023125"/>
    </source>
</evidence>
<dbReference type="PROSITE" id="PS50977">
    <property type="entry name" value="HTH_TETR_2"/>
    <property type="match status" value="1"/>
</dbReference>
<dbReference type="InterPro" id="IPR009057">
    <property type="entry name" value="Homeodomain-like_sf"/>
</dbReference>
<dbReference type="Gene3D" id="1.10.357.10">
    <property type="entry name" value="Tetracycline Repressor, domain 2"/>
    <property type="match status" value="1"/>
</dbReference>
<comment type="caution">
    <text evidence="4">The sequence shown here is derived from an EMBL/GenBank/DDBJ whole genome shotgun (WGS) entry which is preliminary data.</text>
</comment>
<dbReference type="PANTHER" id="PTHR30055">
    <property type="entry name" value="HTH-TYPE TRANSCRIPTIONAL REGULATOR RUTR"/>
    <property type="match status" value="1"/>
</dbReference>
<accession>A0A646KP14</accession>
<keyword evidence="1 2" id="KW-0238">DNA-binding</keyword>
<keyword evidence="5" id="KW-1185">Reference proteome</keyword>
<name>A0A646KP14_STRJU</name>
<dbReference type="InterPro" id="IPR050109">
    <property type="entry name" value="HTH-type_TetR-like_transc_reg"/>
</dbReference>
<dbReference type="RefSeq" id="WP_153525502.1">
    <property type="nucleotide sequence ID" value="NZ_JBEPDZ010000004.1"/>
</dbReference>
<dbReference type="PRINTS" id="PR00455">
    <property type="entry name" value="HTHTETR"/>
</dbReference>
<evidence type="ECO:0000313" key="4">
    <source>
        <dbReference type="EMBL" id="MQT04064.1"/>
    </source>
</evidence>
<dbReference type="Proteomes" id="UP000419138">
    <property type="component" value="Unassembled WGS sequence"/>
</dbReference>
<dbReference type="EMBL" id="VCLA01000181">
    <property type="protein sequence ID" value="MQT04064.1"/>
    <property type="molecule type" value="Genomic_DNA"/>
</dbReference>
<protein>
    <submittedName>
        <fullName evidence="4">TetR/AcrR family transcriptional regulator</fullName>
    </submittedName>
</protein>